<reference evidence="1 2" key="2">
    <citation type="submission" date="2017-10" db="EMBL/GenBank/DDBJ databases">
        <title>Genome analyses suggest a sexual origin of heterokaryosis in a supposedly ancient asexual fungus.</title>
        <authorList>
            <person name="Corradi N."/>
            <person name="Sedzielewska K."/>
            <person name="Noel J."/>
            <person name="Charron P."/>
            <person name="Farinelli L."/>
            <person name="Marton T."/>
            <person name="Kruger M."/>
            <person name="Pelin A."/>
            <person name="Brachmann A."/>
            <person name="Corradi N."/>
        </authorList>
    </citation>
    <scope>NUCLEOTIDE SEQUENCE [LARGE SCALE GENOMIC DNA]</scope>
    <source>
        <strain evidence="1 2">A1</strain>
    </source>
</reference>
<accession>A0A2N0R5V1</accession>
<organism evidence="1 2">
    <name type="scientific">Rhizophagus irregularis</name>
    <dbReference type="NCBI Taxonomy" id="588596"/>
    <lineage>
        <taxon>Eukaryota</taxon>
        <taxon>Fungi</taxon>
        <taxon>Fungi incertae sedis</taxon>
        <taxon>Mucoromycota</taxon>
        <taxon>Glomeromycotina</taxon>
        <taxon>Glomeromycetes</taxon>
        <taxon>Glomerales</taxon>
        <taxon>Glomeraceae</taxon>
        <taxon>Rhizophagus</taxon>
    </lineage>
</organism>
<dbReference type="Gene3D" id="1.10.630.10">
    <property type="entry name" value="Cytochrome P450"/>
    <property type="match status" value="1"/>
</dbReference>
<dbReference type="SUPFAM" id="SSF48264">
    <property type="entry name" value="Cytochrome P450"/>
    <property type="match status" value="1"/>
</dbReference>
<dbReference type="VEuPathDB" id="FungiDB:RhiirA1_495239"/>
<name>A0A2N0R5V1_9GLOM</name>
<protein>
    <submittedName>
        <fullName evidence="1">Uncharacterized protein</fullName>
    </submittedName>
</protein>
<dbReference type="EMBL" id="LLXH01001494">
    <property type="protein sequence ID" value="PKC58650.1"/>
    <property type="molecule type" value="Genomic_DNA"/>
</dbReference>
<reference evidence="1 2" key="1">
    <citation type="submission" date="2017-10" db="EMBL/GenBank/DDBJ databases">
        <title>Extensive intraspecific genome diversity in a model arbuscular mycorrhizal fungus.</title>
        <authorList>
            <person name="Chen E.C.H."/>
            <person name="Morin E."/>
            <person name="Baudet D."/>
            <person name="Noel J."/>
            <person name="Ndikumana S."/>
            <person name="Charron P."/>
            <person name="St-Onge C."/>
            <person name="Giorgi J."/>
            <person name="Grigoriev I.V."/>
            <person name="Roux C."/>
            <person name="Martin F.M."/>
            <person name="Corradi N."/>
        </authorList>
    </citation>
    <scope>NUCLEOTIDE SEQUENCE [LARGE SCALE GENOMIC DNA]</scope>
    <source>
        <strain evidence="1 2">A1</strain>
    </source>
</reference>
<dbReference type="Proteomes" id="UP000232688">
    <property type="component" value="Unassembled WGS sequence"/>
</dbReference>
<comment type="caution">
    <text evidence="1">The sequence shown here is derived from an EMBL/GenBank/DDBJ whole genome shotgun (WGS) entry which is preliminary data.</text>
</comment>
<proteinExistence type="predicted"/>
<dbReference type="GO" id="GO:0004497">
    <property type="term" value="F:monooxygenase activity"/>
    <property type="evidence" value="ECO:0007669"/>
    <property type="project" value="InterPro"/>
</dbReference>
<gene>
    <name evidence="1" type="ORF">RhiirA1_495239</name>
</gene>
<dbReference type="AlphaFoldDB" id="A0A2N0R5V1"/>
<dbReference type="InterPro" id="IPR036396">
    <property type="entry name" value="Cyt_P450_sf"/>
</dbReference>
<dbReference type="GO" id="GO:0016705">
    <property type="term" value="F:oxidoreductase activity, acting on paired donors, with incorporation or reduction of molecular oxygen"/>
    <property type="evidence" value="ECO:0007669"/>
    <property type="project" value="InterPro"/>
</dbReference>
<dbReference type="GO" id="GO:0005506">
    <property type="term" value="F:iron ion binding"/>
    <property type="evidence" value="ECO:0007669"/>
    <property type="project" value="InterPro"/>
</dbReference>
<evidence type="ECO:0000313" key="2">
    <source>
        <dbReference type="Proteomes" id="UP000232688"/>
    </source>
</evidence>
<sequence length="164" mass="18828">MYNFNVNINLLTLASRHQRLSGTVVRQNGDIFSLYVWGEVRTFIGLQAFINNNILSLGIYNPAINHQKVLIKHLKNQICKRLQEKVKYGDSWKRPDDFIQNIMEEESFDPNNINYEEIADKLCLLIVVSVHTTTNSCTHAIMNLSSRPEHMGGFGSSHSKIFFV</sequence>
<evidence type="ECO:0000313" key="1">
    <source>
        <dbReference type="EMBL" id="PKC58650.1"/>
    </source>
</evidence>
<dbReference type="GO" id="GO:0020037">
    <property type="term" value="F:heme binding"/>
    <property type="evidence" value="ECO:0007669"/>
    <property type="project" value="InterPro"/>
</dbReference>